<evidence type="ECO:0000313" key="5">
    <source>
        <dbReference type="Proteomes" id="UP000256774"/>
    </source>
</evidence>
<feature type="domain" description="SbsA Ig-like" evidence="3">
    <location>
        <begin position="222"/>
        <end position="305"/>
    </location>
</feature>
<feature type="domain" description="SbsA Ig-like" evidence="3">
    <location>
        <begin position="579"/>
        <end position="660"/>
    </location>
</feature>
<dbReference type="AlphaFoldDB" id="A0A3E0H8E4"/>
<evidence type="ECO:0000313" key="4">
    <source>
        <dbReference type="EMBL" id="REH39991.1"/>
    </source>
</evidence>
<gene>
    <name evidence="4" type="ORF">DFR26_0187</name>
</gene>
<dbReference type="InterPro" id="IPR032812">
    <property type="entry name" value="SbsA_Ig"/>
</dbReference>
<accession>A0A3E0H8E4</accession>
<dbReference type="Proteomes" id="UP000256774">
    <property type="component" value="Unassembled WGS sequence"/>
</dbReference>
<sequence>MRIKLVALSASLVLAACSGGGSGGGNPLTPVVPDMPGPNAEVLPQQRSLIYAYPAPGQTEVIPATPIALRFSHPVGIEFNSSNLAAAFTLCEEAQVNAQGVCSATGRVALSARFVPNSGTTVDRRGVILTPAQQLKERTQYRLSSNNLMLDTGENGTAGTLRNVSVQAANLGEPLIFTTRAALEGPVNARSTNTARFDVEHLTPNPSSFFLGNEGVGLFDFSTIRLQFTQPINAKSLRYGSASTDTVRLLDASGGLVPATVLLNGNQLSIDPIADLDPSQQYSLRIGSELMSLKGQRFSAQSAFANFQFLPLPSAQASSAKSLIPTSGLSLLLGTPVNQVPVASPLLGQGDRAPKPQAQGQLIADLGLPANLQFNAALAPLRVRKNSQLTAASLVVKLDGVVPANLETDTLTIKMISDANGFLLPNRYSRSPVAPSLVTLEMDIALGAKNKTSNGAFTQNLMHVPVSGLATFDPENDLITIDAVGTIELKILGTDNAIGVLALQLVVDLKPDPIVDAEFADDGVAPQVDSWVPGETVRLRDELSIPLVDANAANTGPNQILSAASGRVAGGQLLRPGDPVIVNFDRVMDINSFTSTGAMPSVRLTRNGAGVPFSWRLDGVSLIITPEVPFAHGESYQVQLGSAIKALNGQPLMAQNLSFTLPALAAGDALPNPDGGPDTRRPPVVLGVYPGYPCGVMAGTRNVSANIQGKCAGGKMSDEDIPLPFIDSRRAITVTLSQSVQRTGMNAVKTGTVCNDPNANFRVERIDVAGNCIAPVPGQLSGTVRELQFTPDDPWQTGEVYRYVLGSSGLSSATCSASSICGTNNLPLQTQLISQSFASVSNPQHGGPPMEIVFKVSPTPATGSVVALRLLPNADVDANFRYEPARGEVRPICFNESYDRDVVEQNENSGSCDTPNGALLLPDTTVGEGSPNNGSSFNGAATSFALGCPRGATGGVCEDRQFLRVSSALSATLSGFTKTDNTAITASDFATLCSATATTGGGIDVLIDPGLIVTNGPDIYAELGLSLQATPVTNVVNELINLIPVLGPILTGAISQGADVLNQIVPIVVEQPLFTGPLVFRMRHLAPLESNGQLSGTIRAERIPGKITGSCTNGVPNNPMLSTTISLYTDIPELDARADVGLLQTLTDLGIPVVSDITGLLGIPIEQDVRSNTDITNLAVSGTVEFLPDGRLTARLINVDRVRLSANLSALGGLVAGSLFVTVPEGRFVLNSALAPLKN</sequence>
<reference evidence="4 5" key="1">
    <citation type="submission" date="2018-08" db="EMBL/GenBank/DDBJ databases">
        <title>Genomic Encyclopedia of Type Strains, Phase IV (KMG-IV): sequencing the most valuable type-strain genomes for metagenomic binning, comparative biology and taxonomic classification.</title>
        <authorList>
            <person name="Goeker M."/>
        </authorList>
    </citation>
    <scope>NUCLEOTIDE SEQUENCE [LARGE SCALE GENOMIC DNA]</scope>
    <source>
        <strain evidence="4 5">DSM 26022</strain>
    </source>
</reference>
<feature type="signal peptide" evidence="2">
    <location>
        <begin position="1"/>
        <end position="15"/>
    </location>
</feature>
<keyword evidence="1 2" id="KW-0732">Signal</keyword>
<evidence type="ECO:0000259" key="3">
    <source>
        <dbReference type="Pfam" id="PF13205"/>
    </source>
</evidence>
<organism evidence="4 5">
    <name type="scientific">Paraperlucidibaca baekdonensis</name>
    <dbReference type="NCBI Taxonomy" id="748120"/>
    <lineage>
        <taxon>Bacteria</taxon>
        <taxon>Pseudomonadati</taxon>
        <taxon>Pseudomonadota</taxon>
        <taxon>Gammaproteobacteria</taxon>
        <taxon>Moraxellales</taxon>
        <taxon>Moraxellaceae</taxon>
        <taxon>Paraperlucidibaca</taxon>
    </lineage>
</organism>
<evidence type="ECO:0000256" key="1">
    <source>
        <dbReference type="ARBA" id="ARBA00022729"/>
    </source>
</evidence>
<proteinExistence type="predicted"/>
<comment type="caution">
    <text evidence="4">The sequence shown here is derived from an EMBL/GenBank/DDBJ whole genome shotgun (WGS) entry which is preliminary data.</text>
</comment>
<dbReference type="OrthoDB" id="6716594at2"/>
<feature type="chain" id="PRO_5017797867" description="SbsA Ig-like domain-containing protein" evidence="2">
    <location>
        <begin position="16"/>
        <end position="1239"/>
    </location>
</feature>
<dbReference type="Pfam" id="PF13205">
    <property type="entry name" value="Big_5"/>
    <property type="match status" value="2"/>
</dbReference>
<dbReference type="PROSITE" id="PS51257">
    <property type="entry name" value="PROKAR_LIPOPROTEIN"/>
    <property type="match status" value="1"/>
</dbReference>
<name>A0A3E0H8E4_9GAMM</name>
<protein>
    <recommendedName>
        <fullName evidence="3">SbsA Ig-like domain-containing protein</fullName>
    </recommendedName>
</protein>
<keyword evidence="5" id="KW-1185">Reference proteome</keyword>
<evidence type="ECO:0000256" key="2">
    <source>
        <dbReference type="SAM" id="SignalP"/>
    </source>
</evidence>
<dbReference type="EMBL" id="QUNR01000001">
    <property type="protein sequence ID" value="REH39991.1"/>
    <property type="molecule type" value="Genomic_DNA"/>
</dbReference>